<proteinExistence type="inferred from homology"/>
<name>A0A1Y2G3J4_9BASI</name>
<feature type="domain" description="NAD-dependent epimerase/dehydratase" evidence="4">
    <location>
        <begin position="5"/>
        <end position="138"/>
    </location>
</feature>
<comment type="similarity">
    <text evidence="2">Belongs to the NAD(P)-dependent epimerase/dehydratase family. Dihydroflavonol-4-reductase subfamily.</text>
</comment>
<dbReference type="PANTHER" id="PTHR10366:SF564">
    <property type="entry name" value="STEROL-4-ALPHA-CARBOXYLATE 3-DEHYDROGENASE, DECARBOXYLATING"/>
    <property type="match status" value="1"/>
</dbReference>
<dbReference type="AlphaFoldDB" id="A0A1Y2G3J4"/>
<evidence type="ECO:0000256" key="3">
    <source>
        <dbReference type="SAM" id="SignalP"/>
    </source>
</evidence>
<keyword evidence="6" id="KW-1185">Reference proteome</keyword>
<sequence>MPLLLLTGASGFAAASIALHALRRGFSVRLALRKQSQADLWRTKHGEEWKDKLQFAIVPDFAAPGAFDQAAEQVDYVIHTAQPFNWDPKDNKRDMLDPSINSVLELMRSSKKAGTVKAFVYTSSGAAYADHTQVRPEGYVIGEEDWCPITYEEAAVLPVEQAGLLYCAAKALTEKAAFKFIEDEQPNFTLTTLAAVWILGHNDRPDLTWANAKESSSYGKTARLLLDPQPEAEKGAPAPMPGVFISVHDLAGAHLNALTSPASFGHRYILSGGRLTYDNIVDLARKAVPEMAHRWIKPEGVPVMSLPTLDSESAERDLGFKYTSAEDTVAAMARQLFALEAEAKDAA</sequence>
<dbReference type="Gene3D" id="3.40.50.720">
    <property type="entry name" value="NAD(P)-binding Rossmann-like Domain"/>
    <property type="match status" value="1"/>
</dbReference>
<dbReference type="OrthoDB" id="2735536at2759"/>
<accession>A0A1Y2G3J4</accession>
<evidence type="ECO:0000313" key="6">
    <source>
        <dbReference type="Proteomes" id="UP000193467"/>
    </source>
</evidence>
<evidence type="ECO:0000256" key="1">
    <source>
        <dbReference type="ARBA" id="ARBA00023002"/>
    </source>
</evidence>
<dbReference type="InterPro" id="IPR001509">
    <property type="entry name" value="Epimerase_deHydtase"/>
</dbReference>
<dbReference type="PANTHER" id="PTHR10366">
    <property type="entry name" value="NAD DEPENDENT EPIMERASE/DEHYDRATASE"/>
    <property type="match status" value="1"/>
</dbReference>
<reference evidence="5 6" key="1">
    <citation type="submission" date="2016-07" db="EMBL/GenBank/DDBJ databases">
        <title>Pervasive Adenine N6-methylation of Active Genes in Fungi.</title>
        <authorList>
            <consortium name="DOE Joint Genome Institute"/>
            <person name="Mondo S.J."/>
            <person name="Dannebaum R.O."/>
            <person name="Kuo R.C."/>
            <person name="Labutti K."/>
            <person name="Haridas S."/>
            <person name="Kuo A."/>
            <person name="Salamov A."/>
            <person name="Ahrendt S.R."/>
            <person name="Lipzen A."/>
            <person name="Sullivan W."/>
            <person name="Andreopoulos W.B."/>
            <person name="Clum A."/>
            <person name="Lindquist E."/>
            <person name="Daum C."/>
            <person name="Ramamoorthy G.K."/>
            <person name="Gryganskyi A."/>
            <person name="Culley D."/>
            <person name="Magnuson J.K."/>
            <person name="James T.Y."/>
            <person name="O'Malley M.A."/>
            <person name="Stajich J.E."/>
            <person name="Spatafora J.W."/>
            <person name="Visel A."/>
            <person name="Grigoriev I.V."/>
        </authorList>
    </citation>
    <scope>NUCLEOTIDE SEQUENCE [LARGE SCALE GENOMIC DNA]</scope>
    <source>
        <strain evidence="5 6">62-1032</strain>
    </source>
</reference>
<dbReference type="InterPro" id="IPR050425">
    <property type="entry name" value="NAD(P)_dehydrat-like"/>
</dbReference>
<comment type="caution">
    <text evidence="5">The sequence shown here is derived from an EMBL/GenBank/DDBJ whole genome shotgun (WGS) entry which is preliminary data.</text>
</comment>
<dbReference type="GO" id="GO:0016616">
    <property type="term" value="F:oxidoreductase activity, acting on the CH-OH group of donors, NAD or NADP as acceptor"/>
    <property type="evidence" value="ECO:0007669"/>
    <property type="project" value="TreeGrafter"/>
</dbReference>
<gene>
    <name evidence="5" type="ORF">BCR35DRAFT_348890</name>
</gene>
<protein>
    <recommendedName>
        <fullName evidence="4">NAD-dependent epimerase/dehydratase domain-containing protein</fullName>
    </recommendedName>
</protein>
<evidence type="ECO:0000256" key="2">
    <source>
        <dbReference type="ARBA" id="ARBA00023445"/>
    </source>
</evidence>
<feature type="signal peptide" evidence="3">
    <location>
        <begin position="1"/>
        <end position="15"/>
    </location>
</feature>
<organism evidence="5 6">
    <name type="scientific">Leucosporidium creatinivorum</name>
    <dbReference type="NCBI Taxonomy" id="106004"/>
    <lineage>
        <taxon>Eukaryota</taxon>
        <taxon>Fungi</taxon>
        <taxon>Dikarya</taxon>
        <taxon>Basidiomycota</taxon>
        <taxon>Pucciniomycotina</taxon>
        <taxon>Microbotryomycetes</taxon>
        <taxon>Leucosporidiales</taxon>
        <taxon>Leucosporidium</taxon>
    </lineage>
</organism>
<feature type="chain" id="PRO_5013231651" description="NAD-dependent epimerase/dehydratase domain-containing protein" evidence="3">
    <location>
        <begin position="16"/>
        <end position="347"/>
    </location>
</feature>
<keyword evidence="1" id="KW-0560">Oxidoreductase</keyword>
<dbReference type="EMBL" id="MCGR01000001">
    <property type="protein sequence ID" value="ORY92502.1"/>
    <property type="molecule type" value="Genomic_DNA"/>
</dbReference>
<dbReference type="Proteomes" id="UP000193467">
    <property type="component" value="Unassembled WGS sequence"/>
</dbReference>
<dbReference type="SUPFAM" id="SSF51735">
    <property type="entry name" value="NAD(P)-binding Rossmann-fold domains"/>
    <property type="match status" value="1"/>
</dbReference>
<evidence type="ECO:0000259" key="4">
    <source>
        <dbReference type="Pfam" id="PF01370"/>
    </source>
</evidence>
<dbReference type="Pfam" id="PF01370">
    <property type="entry name" value="Epimerase"/>
    <property type="match status" value="1"/>
</dbReference>
<dbReference type="InterPro" id="IPR036291">
    <property type="entry name" value="NAD(P)-bd_dom_sf"/>
</dbReference>
<keyword evidence="3" id="KW-0732">Signal</keyword>
<dbReference type="InParanoid" id="A0A1Y2G3J4"/>
<dbReference type="STRING" id="106004.A0A1Y2G3J4"/>
<evidence type="ECO:0000313" key="5">
    <source>
        <dbReference type="EMBL" id="ORY92502.1"/>
    </source>
</evidence>